<evidence type="ECO:0000256" key="3">
    <source>
        <dbReference type="ARBA" id="ARBA00022692"/>
    </source>
</evidence>
<evidence type="ECO:0000256" key="2">
    <source>
        <dbReference type="ARBA" id="ARBA00022475"/>
    </source>
</evidence>
<dbReference type="InterPro" id="IPR017039">
    <property type="entry name" value="Virul_fac_BrkB"/>
</dbReference>
<evidence type="ECO:0000256" key="4">
    <source>
        <dbReference type="ARBA" id="ARBA00022989"/>
    </source>
</evidence>
<evidence type="ECO:0000256" key="6">
    <source>
        <dbReference type="SAM" id="Phobius"/>
    </source>
</evidence>
<comment type="caution">
    <text evidence="7">The sequence shown here is derived from an EMBL/GenBank/DDBJ whole genome shotgun (WGS) entry which is preliminary data.</text>
</comment>
<sequence>MSELSPEARRRDRGGRSILGIRASEPLADESLARRAFMVLERTAVGVYYDGFTFAGNFAYLSLLAVFSFFIVAAAVVGGFGQTAVGIEIVEAFLVTVPPSVARALHDPINDAMTARTGPLLWFSAIVGLWTTTSLIETIREILHRAYGVQAQRSFWEYRLTSTILILFSVFFAMLALSAQFIVAGITGFLGTFFPAVETDALWLSLSNAIPFLVLFATLYLLFRLLTPRQYRPRQYPKWPGAVFISGWWLLITGLLPVFLKYAANYQLTYGSLAGVMITLIFFYLVGLGMVIGAEINAALADRPASKEVSE</sequence>
<keyword evidence="4 6" id="KW-1133">Transmembrane helix</keyword>
<keyword evidence="5 6" id="KW-0472">Membrane</keyword>
<feature type="transmembrane region" description="Helical" evidence="6">
    <location>
        <begin position="120"/>
        <end position="143"/>
    </location>
</feature>
<dbReference type="RefSeq" id="WP_176280827.1">
    <property type="nucleotide sequence ID" value="NZ_JABWMH010000005.1"/>
</dbReference>
<reference evidence="7 8" key="1">
    <citation type="submission" date="2020-06" db="EMBL/GenBank/DDBJ databases">
        <authorList>
            <person name="Kim S.-J."/>
            <person name="Park S.-J."/>
        </authorList>
    </citation>
    <scope>NUCLEOTIDE SEQUENCE [LARGE SCALE GENOMIC DNA]</scope>
    <source>
        <strain evidence="7 8">SW-151</strain>
    </source>
</reference>
<evidence type="ECO:0000313" key="7">
    <source>
        <dbReference type="EMBL" id="NVD29400.1"/>
    </source>
</evidence>
<evidence type="ECO:0000256" key="5">
    <source>
        <dbReference type="ARBA" id="ARBA00023136"/>
    </source>
</evidence>
<dbReference type="PIRSF" id="PIRSF035875">
    <property type="entry name" value="RNase_BN"/>
    <property type="match status" value="1"/>
</dbReference>
<keyword evidence="3 6" id="KW-0812">Transmembrane</keyword>
<organism evidence="7 8">
    <name type="scientific">Parasphingorhabdus flavimaris</name>
    <dbReference type="NCBI Taxonomy" id="266812"/>
    <lineage>
        <taxon>Bacteria</taxon>
        <taxon>Pseudomonadati</taxon>
        <taxon>Pseudomonadota</taxon>
        <taxon>Alphaproteobacteria</taxon>
        <taxon>Sphingomonadales</taxon>
        <taxon>Sphingomonadaceae</taxon>
        <taxon>Parasphingorhabdus</taxon>
    </lineage>
</organism>
<comment type="subcellular location">
    <subcellularLocation>
        <location evidence="1">Cell membrane</location>
        <topology evidence="1">Multi-pass membrane protein</topology>
    </subcellularLocation>
</comment>
<keyword evidence="8" id="KW-1185">Reference proteome</keyword>
<gene>
    <name evidence="7" type="ORF">HUO14_15990</name>
</gene>
<dbReference type="PANTHER" id="PTHR30213">
    <property type="entry name" value="INNER MEMBRANE PROTEIN YHJD"/>
    <property type="match status" value="1"/>
</dbReference>
<accession>A0ABX2N6Q0</accession>
<feature type="transmembrane region" description="Helical" evidence="6">
    <location>
        <begin position="202"/>
        <end position="223"/>
    </location>
</feature>
<dbReference type="PANTHER" id="PTHR30213:SF0">
    <property type="entry name" value="UPF0761 MEMBRANE PROTEIN YIHY"/>
    <property type="match status" value="1"/>
</dbReference>
<dbReference type="EMBL" id="JABWMH010000005">
    <property type="protein sequence ID" value="NVD29400.1"/>
    <property type="molecule type" value="Genomic_DNA"/>
</dbReference>
<feature type="transmembrane region" description="Helical" evidence="6">
    <location>
        <begin position="58"/>
        <end position="80"/>
    </location>
</feature>
<evidence type="ECO:0000256" key="1">
    <source>
        <dbReference type="ARBA" id="ARBA00004651"/>
    </source>
</evidence>
<dbReference type="Proteomes" id="UP000652427">
    <property type="component" value="Unassembled WGS sequence"/>
</dbReference>
<evidence type="ECO:0000313" key="8">
    <source>
        <dbReference type="Proteomes" id="UP000652427"/>
    </source>
</evidence>
<keyword evidence="2" id="KW-1003">Cell membrane</keyword>
<feature type="transmembrane region" description="Helical" evidence="6">
    <location>
        <begin position="243"/>
        <end position="264"/>
    </location>
</feature>
<feature type="transmembrane region" description="Helical" evidence="6">
    <location>
        <begin position="270"/>
        <end position="294"/>
    </location>
</feature>
<name>A0ABX2N6Q0_9SPHN</name>
<protein>
    <submittedName>
        <fullName evidence="7">YihY/virulence factor BrkB family protein</fullName>
    </submittedName>
</protein>
<dbReference type="Pfam" id="PF03631">
    <property type="entry name" value="Virul_fac_BrkB"/>
    <property type="match status" value="1"/>
</dbReference>
<proteinExistence type="predicted"/>
<feature type="transmembrane region" description="Helical" evidence="6">
    <location>
        <begin position="164"/>
        <end position="190"/>
    </location>
</feature>
<dbReference type="NCBIfam" id="TIGR00765">
    <property type="entry name" value="yihY_not_rbn"/>
    <property type="match status" value="1"/>
</dbReference>